<dbReference type="EMBL" id="MTKT01004486">
    <property type="protein sequence ID" value="OWM71064.1"/>
    <property type="molecule type" value="Genomic_DNA"/>
</dbReference>
<name>A0A218WDW2_PUNGR</name>
<reference evidence="2" key="2">
    <citation type="submission" date="2017-06" db="EMBL/GenBank/DDBJ databases">
        <title>The pomegranate genome and the genomics of punicalagin biosynthesis.</title>
        <authorList>
            <person name="Xu C."/>
        </authorList>
    </citation>
    <scope>NUCLEOTIDE SEQUENCE [LARGE SCALE GENOMIC DNA]</scope>
    <source>
        <tissue evidence="2">Fresh leaf</tissue>
    </source>
</reference>
<keyword evidence="5" id="KW-1185">Reference proteome</keyword>
<evidence type="ECO:0000313" key="5">
    <source>
        <dbReference type="Proteomes" id="UP000233551"/>
    </source>
</evidence>
<evidence type="ECO:0000256" key="1">
    <source>
        <dbReference type="SAM" id="MobiDB-lite"/>
    </source>
</evidence>
<dbReference type="Proteomes" id="UP000197138">
    <property type="component" value="Unassembled WGS sequence"/>
</dbReference>
<comment type="caution">
    <text evidence="2">The sequence shown here is derived from an EMBL/GenBank/DDBJ whole genome shotgun (WGS) entry which is preliminary data.</text>
</comment>
<evidence type="ECO:0000313" key="2">
    <source>
        <dbReference type="EMBL" id="OWM71064.1"/>
    </source>
</evidence>
<reference evidence="3 5" key="3">
    <citation type="submission" date="2017-11" db="EMBL/GenBank/DDBJ databases">
        <title>De-novo sequencing of pomegranate (Punica granatum L.) genome.</title>
        <authorList>
            <person name="Akparov Z."/>
            <person name="Amiraslanov A."/>
            <person name="Hajiyeva S."/>
            <person name="Abbasov M."/>
            <person name="Kaur K."/>
            <person name="Hamwieh A."/>
            <person name="Solovyev V."/>
            <person name="Salamov A."/>
            <person name="Braich B."/>
            <person name="Kosarev P."/>
            <person name="Mahmoud A."/>
            <person name="Hajiyev E."/>
            <person name="Babayeva S."/>
            <person name="Izzatullayeva V."/>
            <person name="Mammadov A."/>
            <person name="Mammadov A."/>
            <person name="Sharifova S."/>
            <person name="Ojaghi J."/>
            <person name="Eynullazada K."/>
            <person name="Bayramov B."/>
            <person name="Abdulazimova A."/>
            <person name="Shahmuradov I."/>
        </authorList>
    </citation>
    <scope>NUCLEOTIDE SEQUENCE [LARGE SCALE GENOMIC DNA]</scope>
    <source>
        <strain evidence="3">AG2017</strain>
        <strain evidence="5">cv. AG2017</strain>
        <tissue evidence="3">Leaf</tissue>
    </source>
</reference>
<sequence>MVWSSDRFPSNQPNPKNNGKLVEPSSAKATISSKLKEPIEEVGIESRVEISSDANNFTGVGHDEAQRPSTPTCEPKERSQNEEAAAAKQLEDEWPELSIENLAKTKGKCKQRMGVQKKFSSSATTGDCSEPRVEQEAEVPLRPENIANGNEDNRRDPTRPRKEKELLLHKGIPYRLCYD</sequence>
<feature type="compositionally biased region" description="Basic and acidic residues" evidence="1">
    <location>
        <begin position="129"/>
        <end position="141"/>
    </location>
</feature>
<feature type="compositionally biased region" description="Basic and acidic residues" evidence="1">
    <location>
        <begin position="151"/>
        <end position="166"/>
    </location>
</feature>
<evidence type="ECO:0000313" key="4">
    <source>
        <dbReference type="Proteomes" id="UP000197138"/>
    </source>
</evidence>
<gene>
    <name evidence="2" type="ORF">CDL15_Pgr011191</name>
    <name evidence="3" type="ORF">CRG98_050210</name>
</gene>
<dbReference type="Proteomes" id="UP000233551">
    <property type="component" value="Unassembled WGS sequence"/>
</dbReference>
<feature type="compositionally biased region" description="Polar residues" evidence="1">
    <location>
        <begin position="118"/>
        <end position="127"/>
    </location>
</feature>
<feature type="compositionally biased region" description="Polar residues" evidence="1">
    <location>
        <begin position="7"/>
        <end position="17"/>
    </location>
</feature>
<dbReference type="EMBL" id="PGOL01044926">
    <property type="protein sequence ID" value="PKH63929.1"/>
    <property type="molecule type" value="Genomic_DNA"/>
</dbReference>
<protein>
    <submittedName>
        <fullName evidence="2">Uncharacterized protein</fullName>
    </submittedName>
</protein>
<feature type="region of interest" description="Disordered" evidence="1">
    <location>
        <begin position="1"/>
        <end position="34"/>
    </location>
</feature>
<proteinExistence type="predicted"/>
<dbReference type="AlphaFoldDB" id="A0A218WDW2"/>
<organism evidence="2 4">
    <name type="scientific">Punica granatum</name>
    <name type="common">Pomegranate</name>
    <dbReference type="NCBI Taxonomy" id="22663"/>
    <lineage>
        <taxon>Eukaryota</taxon>
        <taxon>Viridiplantae</taxon>
        <taxon>Streptophyta</taxon>
        <taxon>Embryophyta</taxon>
        <taxon>Tracheophyta</taxon>
        <taxon>Spermatophyta</taxon>
        <taxon>Magnoliopsida</taxon>
        <taxon>eudicotyledons</taxon>
        <taxon>Gunneridae</taxon>
        <taxon>Pentapetalae</taxon>
        <taxon>rosids</taxon>
        <taxon>malvids</taxon>
        <taxon>Myrtales</taxon>
        <taxon>Lythraceae</taxon>
        <taxon>Punica</taxon>
    </lineage>
</organism>
<accession>A0A218WDW2</accession>
<reference evidence="4" key="1">
    <citation type="journal article" date="2017" name="Plant J.">
        <title>The pomegranate (Punica granatum L.) genome and the genomics of punicalagin biosynthesis.</title>
        <authorList>
            <person name="Qin G."/>
            <person name="Xu C."/>
            <person name="Ming R."/>
            <person name="Tang H."/>
            <person name="Guyot R."/>
            <person name="Kramer E.M."/>
            <person name="Hu Y."/>
            <person name="Yi X."/>
            <person name="Qi Y."/>
            <person name="Xu X."/>
            <person name="Gao Z."/>
            <person name="Pan H."/>
            <person name="Jian J."/>
            <person name="Tian Y."/>
            <person name="Yue Z."/>
            <person name="Xu Y."/>
        </authorList>
    </citation>
    <scope>NUCLEOTIDE SEQUENCE [LARGE SCALE GENOMIC DNA]</scope>
    <source>
        <strain evidence="4">cv. Dabenzi</strain>
    </source>
</reference>
<evidence type="ECO:0000313" key="3">
    <source>
        <dbReference type="EMBL" id="PKH63929.1"/>
    </source>
</evidence>
<feature type="region of interest" description="Disordered" evidence="1">
    <location>
        <begin position="50"/>
        <end position="93"/>
    </location>
</feature>
<feature type="region of interest" description="Disordered" evidence="1">
    <location>
        <begin position="107"/>
        <end position="166"/>
    </location>
</feature>